<gene>
    <name evidence="2" type="ORF">IRJ41_016583</name>
</gene>
<proteinExistence type="predicted"/>
<dbReference type="EMBL" id="JAFHDT010000004">
    <property type="protein sequence ID" value="KAI7811480.1"/>
    <property type="molecule type" value="Genomic_DNA"/>
</dbReference>
<dbReference type="Proteomes" id="UP001059041">
    <property type="component" value="Linkage Group LG4"/>
</dbReference>
<comment type="caution">
    <text evidence="2">The sequence shown here is derived from an EMBL/GenBank/DDBJ whole genome shotgun (WGS) entry which is preliminary data.</text>
</comment>
<sequence>MSSIYADKTVKEKRTGGSELCLQIARERSQDNRRVEISDVNSEHHTEMFALKMQKESAKRTNVNNLSESNRYPSVWMSQCTMLAVLSVDIGRKELYQTSQALPRKDETCDGKHSPAITLKELHSSVTKNGVKRNSRAHKEPSTAQQPVLEGATKEAINQKEPYEGPSGGARNRDGDPVAMKKMVL</sequence>
<feature type="region of interest" description="Disordered" evidence="1">
    <location>
        <begin position="104"/>
        <end position="185"/>
    </location>
</feature>
<name>A0A9W8C919_TRIRA</name>
<reference evidence="2" key="1">
    <citation type="submission" date="2021-02" db="EMBL/GenBank/DDBJ databases">
        <title>Comparative genomics reveals that relaxation of natural selection precedes convergent phenotypic evolution of cavefish.</title>
        <authorList>
            <person name="Peng Z."/>
        </authorList>
    </citation>
    <scope>NUCLEOTIDE SEQUENCE</scope>
    <source>
        <tissue evidence="2">Muscle</tissue>
    </source>
</reference>
<keyword evidence="3" id="KW-1185">Reference proteome</keyword>
<accession>A0A9W8C919</accession>
<evidence type="ECO:0000256" key="1">
    <source>
        <dbReference type="SAM" id="MobiDB-lite"/>
    </source>
</evidence>
<organism evidence="2 3">
    <name type="scientific">Triplophysa rosa</name>
    <name type="common">Cave loach</name>
    <dbReference type="NCBI Taxonomy" id="992332"/>
    <lineage>
        <taxon>Eukaryota</taxon>
        <taxon>Metazoa</taxon>
        <taxon>Chordata</taxon>
        <taxon>Craniata</taxon>
        <taxon>Vertebrata</taxon>
        <taxon>Euteleostomi</taxon>
        <taxon>Actinopterygii</taxon>
        <taxon>Neopterygii</taxon>
        <taxon>Teleostei</taxon>
        <taxon>Ostariophysi</taxon>
        <taxon>Cypriniformes</taxon>
        <taxon>Nemacheilidae</taxon>
        <taxon>Triplophysa</taxon>
    </lineage>
</organism>
<feature type="compositionally biased region" description="Basic and acidic residues" evidence="1">
    <location>
        <begin position="104"/>
        <end position="113"/>
    </location>
</feature>
<evidence type="ECO:0000313" key="3">
    <source>
        <dbReference type="Proteomes" id="UP001059041"/>
    </source>
</evidence>
<protein>
    <submittedName>
        <fullName evidence="2">Uncharacterized protein</fullName>
    </submittedName>
</protein>
<dbReference type="AlphaFoldDB" id="A0A9W8C919"/>
<evidence type="ECO:0000313" key="2">
    <source>
        <dbReference type="EMBL" id="KAI7811480.1"/>
    </source>
</evidence>